<dbReference type="RefSeq" id="XP_040637340.1">
    <property type="nucleotide sequence ID" value="XM_040786929.1"/>
</dbReference>
<organism evidence="1 2">
    <name type="scientific">Aspergillus ruber (strain CBS 135680)</name>
    <dbReference type="NCBI Taxonomy" id="1388766"/>
    <lineage>
        <taxon>Eukaryota</taxon>
        <taxon>Fungi</taxon>
        <taxon>Dikarya</taxon>
        <taxon>Ascomycota</taxon>
        <taxon>Pezizomycotina</taxon>
        <taxon>Eurotiomycetes</taxon>
        <taxon>Eurotiomycetidae</taxon>
        <taxon>Eurotiales</taxon>
        <taxon>Aspergillaceae</taxon>
        <taxon>Aspergillus</taxon>
        <taxon>Aspergillus subgen. Aspergillus</taxon>
    </lineage>
</organism>
<evidence type="ECO:0000313" key="1">
    <source>
        <dbReference type="EMBL" id="EYE93652.1"/>
    </source>
</evidence>
<name>A0A017S9Q3_ASPRC</name>
<dbReference type="EMBL" id="KK088430">
    <property type="protein sequence ID" value="EYE93652.1"/>
    <property type="molecule type" value="Genomic_DNA"/>
</dbReference>
<evidence type="ECO:0000313" key="2">
    <source>
        <dbReference type="Proteomes" id="UP000019804"/>
    </source>
</evidence>
<dbReference type="AlphaFoldDB" id="A0A017S9Q3"/>
<dbReference type="STRING" id="1388766.A0A017S9Q3"/>
<keyword evidence="2" id="KW-1185">Reference proteome</keyword>
<dbReference type="Proteomes" id="UP000019804">
    <property type="component" value="Unassembled WGS sequence"/>
</dbReference>
<gene>
    <name evidence="1" type="ORF">EURHEDRAFT_524497</name>
</gene>
<protein>
    <submittedName>
        <fullName evidence="1">Uncharacterized protein</fullName>
    </submittedName>
</protein>
<dbReference type="GeneID" id="63702053"/>
<dbReference type="HOGENOM" id="CLU_1219478_0_0_1"/>
<sequence>MASPTKIRLGRCSVDMSGHGKCPCKSGLCPLLKPSTDYLCDGCFHSTSNHEYSSPLTDLRVALDITPHIEIIAKLVKLSEYNVVHDRSTTASGKSWLAHLLECYYWRRGEPMVSLFIWPDTSNSLEYLTEQCRKAGRIVVTAGNVCDSDIVFVLDEAQCSYTDSAFWLGFIKTQSRLRRGAKMCLFVSFGSSLTGPTQYLKGSFPTYFSSEQRVSLIVSSVPGTPDV</sequence>
<proteinExistence type="predicted"/>
<reference evidence="2" key="1">
    <citation type="journal article" date="2014" name="Nat. Commun.">
        <title>Genomic adaptations of the halophilic Dead Sea filamentous fungus Eurotium rubrum.</title>
        <authorList>
            <person name="Kis-Papo T."/>
            <person name="Weig A.R."/>
            <person name="Riley R."/>
            <person name="Persoh D."/>
            <person name="Salamov A."/>
            <person name="Sun H."/>
            <person name="Lipzen A."/>
            <person name="Wasser S.P."/>
            <person name="Rambold G."/>
            <person name="Grigoriev I.V."/>
            <person name="Nevo E."/>
        </authorList>
    </citation>
    <scope>NUCLEOTIDE SEQUENCE [LARGE SCALE GENOMIC DNA]</scope>
    <source>
        <strain evidence="2">CBS 135680</strain>
    </source>
</reference>
<dbReference type="OrthoDB" id="2364732at2759"/>
<accession>A0A017S9Q3</accession>